<dbReference type="AlphaFoldDB" id="D2QQM7"/>
<evidence type="ECO:0000313" key="4">
    <source>
        <dbReference type="EMBL" id="ADB40808.1"/>
    </source>
</evidence>
<keyword evidence="3" id="KW-1133">Transmembrane helix</keyword>
<dbReference type="STRING" id="504472.Slin_4830"/>
<feature type="region of interest" description="Disordered" evidence="2">
    <location>
        <begin position="57"/>
        <end position="91"/>
    </location>
</feature>
<dbReference type="Proteomes" id="UP000002028">
    <property type="component" value="Chromosome"/>
</dbReference>
<evidence type="ECO:0000313" key="5">
    <source>
        <dbReference type="Proteomes" id="UP000002028"/>
    </source>
</evidence>
<keyword evidence="3" id="KW-0472">Membrane</keyword>
<keyword evidence="1" id="KW-0175">Coiled coil</keyword>
<sequence>MSLSRTMRALVNGLNFIHVHNFVSMKKIYVIVITIVNLLITANHSVYAQWAGTIDNPKKPTLPPKPSTPGSSSGYTGYPVVQGDGGESKMAEQYREAAQKYREAAQNTKCAENQIYYSAQATYYSCLADQLRIGSTAKCPKPTQQLANCADDDPKKSSASSQSLETNSGQVEQQIRARATNSNDAINRTLYDQQLQLGSLLKDPVQQRDYYNAINKQQAETQAMNQGVEAVGNLLISLFDAKKERKVQEKAQAERKAAYEERMAEKREEARLAEEERLEEERRRLTLLRQKREYILSPAKEKQLPSAHTDSRTQLLYYLPYAVLEETHIWLAAEPFAITRYADGSWPLLRDIETQIHQTLQKDYDLTEVPIILSGFYTQLKEAELARTEITIRSLTQTGFFVHPFSFGFPVAKATNNTPTDFWGEKKAPPTKPKSVEKSKPKPSFWNN</sequence>
<keyword evidence="3" id="KW-0812">Transmembrane</keyword>
<feature type="coiled-coil region" evidence="1">
    <location>
        <begin position="248"/>
        <end position="291"/>
    </location>
</feature>
<evidence type="ECO:0000256" key="2">
    <source>
        <dbReference type="SAM" id="MobiDB-lite"/>
    </source>
</evidence>
<reference evidence="4 5" key="1">
    <citation type="journal article" date="2010" name="Stand. Genomic Sci.">
        <title>Complete genome sequence of Spirosoma linguale type strain (1).</title>
        <authorList>
            <person name="Lail K."/>
            <person name="Sikorski J."/>
            <person name="Saunders E."/>
            <person name="Lapidus A."/>
            <person name="Glavina Del Rio T."/>
            <person name="Copeland A."/>
            <person name="Tice H."/>
            <person name="Cheng J.-F."/>
            <person name="Lucas S."/>
            <person name="Nolan M."/>
            <person name="Bruce D."/>
            <person name="Goodwin L."/>
            <person name="Pitluck S."/>
            <person name="Ivanova N."/>
            <person name="Mavromatis K."/>
            <person name="Ovchinnikova G."/>
            <person name="Pati A."/>
            <person name="Chen A."/>
            <person name="Palaniappan K."/>
            <person name="Land M."/>
            <person name="Hauser L."/>
            <person name="Chang Y.-J."/>
            <person name="Jeffries C.D."/>
            <person name="Chain P."/>
            <person name="Brettin T."/>
            <person name="Detter J.C."/>
            <person name="Schuetze A."/>
            <person name="Rohde M."/>
            <person name="Tindall B.J."/>
            <person name="Goeker M."/>
            <person name="Bristow J."/>
            <person name="Eisen J.A."/>
            <person name="Markowitz V."/>
            <person name="Hugenholtz P."/>
            <person name="Kyrpides N.C."/>
            <person name="Klenk H.-P."/>
            <person name="Chen F."/>
        </authorList>
    </citation>
    <scope>NUCLEOTIDE SEQUENCE [LARGE SCALE GENOMIC DNA]</scope>
    <source>
        <strain evidence="5">ATCC 33905 / DSM 74 / LMG 10896 / Claus 1</strain>
    </source>
</reference>
<dbReference type="EMBL" id="CP001769">
    <property type="protein sequence ID" value="ADB40808.1"/>
    <property type="molecule type" value="Genomic_DNA"/>
</dbReference>
<keyword evidence="5" id="KW-1185">Reference proteome</keyword>
<dbReference type="KEGG" id="sli:Slin_4830"/>
<feature type="region of interest" description="Disordered" evidence="2">
    <location>
        <begin position="145"/>
        <end position="172"/>
    </location>
</feature>
<gene>
    <name evidence="4" type="ordered locus">Slin_4830</name>
</gene>
<evidence type="ECO:0000256" key="1">
    <source>
        <dbReference type="SAM" id="Coils"/>
    </source>
</evidence>
<dbReference type="HOGENOM" id="CLU_610984_0_0_10"/>
<organism evidence="4 5">
    <name type="scientific">Spirosoma linguale (strain ATCC 33905 / DSM 74 / LMG 10896 / Claus 1)</name>
    <dbReference type="NCBI Taxonomy" id="504472"/>
    <lineage>
        <taxon>Bacteria</taxon>
        <taxon>Pseudomonadati</taxon>
        <taxon>Bacteroidota</taxon>
        <taxon>Cytophagia</taxon>
        <taxon>Cytophagales</taxon>
        <taxon>Cytophagaceae</taxon>
        <taxon>Spirosoma</taxon>
    </lineage>
</organism>
<feature type="transmembrane region" description="Helical" evidence="3">
    <location>
        <begin position="28"/>
        <end position="50"/>
    </location>
</feature>
<feature type="region of interest" description="Disordered" evidence="2">
    <location>
        <begin position="420"/>
        <end position="448"/>
    </location>
</feature>
<evidence type="ECO:0000256" key="3">
    <source>
        <dbReference type="SAM" id="Phobius"/>
    </source>
</evidence>
<feature type="compositionally biased region" description="Low complexity" evidence="2">
    <location>
        <begin position="68"/>
        <end position="79"/>
    </location>
</feature>
<protein>
    <submittedName>
        <fullName evidence="4">Uncharacterized protein</fullName>
    </submittedName>
</protein>
<feature type="compositionally biased region" description="Basic and acidic residues" evidence="2">
    <location>
        <begin position="423"/>
        <end position="440"/>
    </location>
</feature>
<accession>D2QQM7</accession>
<proteinExistence type="predicted"/>
<name>D2QQM7_SPILD</name>